<keyword evidence="2" id="KW-1185">Reference proteome</keyword>
<reference evidence="1" key="1">
    <citation type="submission" date="2021-07" db="EMBL/GenBank/DDBJ databases">
        <title>Pseudohoeflea marina sp. nov. a polyhydroxyalcanoate-producing bacterium.</title>
        <authorList>
            <person name="Zheng W."/>
            <person name="Yu S."/>
            <person name="Huang Y."/>
        </authorList>
    </citation>
    <scope>NUCLEOTIDE SEQUENCE</scope>
    <source>
        <strain evidence="1">DP4N28-3</strain>
    </source>
</reference>
<proteinExistence type="predicted"/>
<organism evidence="1 2">
    <name type="scientific">Pseudohoeflea coraliihabitans</name>
    <dbReference type="NCBI Taxonomy" id="2860393"/>
    <lineage>
        <taxon>Bacteria</taxon>
        <taxon>Pseudomonadati</taxon>
        <taxon>Pseudomonadota</taxon>
        <taxon>Alphaproteobacteria</taxon>
        <taxon>Hyphomicrobiales</taxon>
        <taxon>Rhizobiaceae</taxon>
        <taxon>Pseudohoeflea</taxon>
    </lineage>
</organism>
<sequence>MSRPYSIPHIAPLYQALPYHYRNVRKVSVFGRCAPGALEKFLPSEFQLVGDVCEIFVMVAPDAGPLGHYTEAGVVIPVRYDGIVGAHVALEYVSSDDSLSAGREIWGYPKKIAEVDVRETANNAFAGTVVRRGHTLIDMTFTPGDGAFDKPQMQPRLQIKTFPAADGNGADYYQVIRNDLADLTVTDRVVGAADVKLKNGDNDPLADLGLIEITGAETTVTDFLLTTGKIIADLNGTS</sequence>
<evidence type="ECO:0000313" key="2">
    <source>
        <dbReference type="Proteomes" id="UP001430804"/>
    </source>
</evidence>
<dbReference type="Proteomes" id="UP001430804">
    <property type="component" value="Unassembled WGS sequence"/>
</dbReference>
<dbReference type="EMBL" id="JAHWQX010000005">
    <property type="protein sequence ID" value="MBW3099182.1"/>
    <property type="molecule type" value="Genomic_DNA"/>
</dbReference>
<comment type="caution">
    <text evidence="1">The sequence shown here is derived from an EMBL/GenBank/DDBJ whole genome shotgun (WGS) entry which is preliminary data.</text>
</comment>
<dbReference type="InterPro" id="IPR010451">
    <property type="entry name" value="Acetoacetate_decarboxylase"/>
</dbReference>
<dbReference type="RefSeq" id="WP_219203504.1">
    <property type="nucleotide sequence ID" value="NZ_JAHWQX010000005.1"/>
</dbReference>
<gene>
    <name evidence="1" type="ORF">KY465_18020</name>
</gene>
<accession>A0ABS6WT99</accession>
<evidence type="ECO:0000313" key="1">
    <source>
        <dbReference type="EMBL" id="MBW3099182.1"/>
    </source>
</evidence>
<dbReference type="Pfam" id="PF06314">
    <property type="entry name" value="ADC"/>
    <property type="match status" value="1"/>
</dbReference>
<name>A0ABS6WT99_9HYPH</name>
<protein>
    <submittedName>
        <fullName evidence="1">Acetoacetate decarboxylase family protein</fullName>
    </submittedName>
</protein>